<dbReference type="Pfam" id="PF00082">
    <property type="entry name" value="Peptidase_S8"/>
    <property type="match status" value="1"/>
</dbReference>
<dbReference type="InterPro" id="IPR036852">
    <property type="entry name" value="Peptidase_S8/S53_dom_sf"/>
</dbReference>
<dbReference type="Proteomes" id="UP001228376">
    <property type="component" value="Unassembled WGS sequence"/>
</dbReference>
<keyword evidence="1" id="KW-0645">Protease</keyword>
<comment type="caution">
    <text evidence="4">Lacks conserved residue(s) required for the propagation of feature annotation.</text>
</comment>
<name>A0ABU5CEX5_9BACI</name>
<dbReference type="InterPro" id="IPR045051">
    <property type="entry name" value="SBT"/>
</dbReference>
<dbReference type="PROSITE" id="PS00138">
    <property type="entry name" value="SUBTILASE_SER"/>
    <property type="match status" value="1"/>
</dbReference>
<comment type="caution">
    <text evidence="6">The sequence shown here is derived from an EMBL/GenBank/DDBJ whole genome shotgun (WGS) entry which is preliminary data.</text>
</comment>
<dbReference type="Gene3D" id="3.40.50.200">
    <property type="entry name" value="Peptidase S8/S53 domain"/>
    <property type="match status" value="1"/>
</dbReference>
<reference evidence="6 7" key="1">
    <citation type="submission" date="2023-10" db="EMBL/GenBank/DDBJ databases">
        <title>179-bfca-hs.</title>
        <authorList>
            <person name="Miliotis G."/>
            <person name="Sengupta P."/>
            <person name="Hameed A."/>
            <person name="Chuvochina M."/>
            <person name="Mcdonagh F."/>
            <person name="Simpson A.C."/>
            <person name="Singh N.K."/>
            <person name="Rekha P.D."/>
            <person name="Raman K."/>
            <person name="Hugenholtz P."/>
            <person name="Venkateswaran K."/>
        </authorList>
    </citation>
    <scope>NUCLEOTIDE SEQUENCE [LARGE SCALE GENOMIC DNA]</scope>
    <source>
        <strain evidence="6 7">179-BFC-A-HS</strain>
    </source>
</reference>
<evidence type="ECO:0000256" key="1">
    <source>
        <dbReference type="ARBA" id="ARBA00022670"/>
    </source>
</evidence>
<accession>A0ABU5CEX5</accession>
<keyword evidence="2" id="KW-0378">Hydrolase</keyword>
<dbReference type="InterPro" id="IPR023828">
    <property type="entry name" value="Peptidase_S8_Ser-AS"/>
</dbReference>
<gene>
    <name evidence="6" type="ORF">P5G51_003290</name>
</gene>
<evidence type="ECO:0000256" key="4">
    <source>
        <dbReference type="PROSITE-ProRule" id="PRU01240"/>
    </source>
</evidence>
<dbReference type="InterPro" id="IPR000209">
    <property type="entry name" value="Peptidase_S8/S53_dom"/>
</dbReference>
<dbReference type="EMBL" id="JAROCA020000001">
    <property type="protein sequence ID" value="MDY0404561.1"/>
    <property type="molecule type" value="Genomic_DNA"/>
</dbReference>
<evidence type="ECO:0000256" key="3">
    <source>
        <dbReference type="ARBA" id="ARBA00022825"/>
    </source>
</evidence>
<dbReference type="PANTHER" id="PTHR10795">
    <property type="entry name" value="PROPROTEIN CONVERTASE SUBTILISIN/KEXIN"/>
    <property type="match status" value="1"/>
</dbReference>
<proteinExistence type="inferred from homology"/>
<evidence type="ECO:0000313" key="7">
    <source>
        <dbReference type="Proteomes" id="UP001228376"/>
    </source>
</evidence>
<keyword evidence="3" id="KW-0720">Serine protease</keyword>
<sequence>MANQAQCACTGNKYRQHCSGGYEALQGTSMASPHVAGAVALIKEAHPNWSNDKIAAALETTAKPIDSDGQLLAANSQGMGEIQVQAAIHPETVIYNGALVFGKTDKDITRLTTAITIENTSNEKRHMILPSRKCKQD</sequence>
<protein>
    <submittedName>
        <fullName evidence="6">S8 family serine peptidase</fullName>
    </submittedName>
</protein>
<feature type="domain" description="Peptidase S8/S53" evidence="5">
    <location>
        <begin position="12"/>
        <end position="80"/>
    </location>
</feature>
<comment type="similarity">
    <text evidence="4">Belongs to the peptidase S8 family.</text>
</comment>
<evidence type="ECO:0000313" key="6">
    <source>
        <dbReference type="EMBL" id="MDY0404561.1"/>
    </source>
</evidence>
<dbReference type="PROSITE" id="PS51892">
    <property type="entry name" value="SUBTILASE"/>
    <property type="match status" value="1"/>
</dbReference>
<evidence type="ECO:0000256" key="2">
    <source>
        <dbReference type="ARBA" id="ARBA00022801"/>
    </source>
</evidence>
<organism evidence="6 7">
    <name type="scientific">Tigheibacillus jepli</name>
    <dbReference type="NCBI Taxonomy" id="3035914"/>
    <lineage>
        <taxon>Bacteria</taxon>
        <taxon>Bacillati</taxon>
        <taxon>Bacillota</taxon>
        <taxon>Bacilli</taxon>
        <taxon>Bacillales</taxon>
        <taxon>Bacillaceae</taxon>
        <taxon>Tigheibacillus</taxon>
    </lineage>
</organism>
<dbReference type="SUPFAM" id="SSF52743">
    <property type="entry name" value="Subtilisin-like"/>
    <property type="match status" value="1"/>
</dbReference>
<keyword evidence="7" id="KW-1185">Reference proteome</keyword>
<evidence type="ECO:0000259" key="5">
    <source>
        <dbReference type="Pfam" id="PF00082"/>
    </source>
</evidence>